<evidence type="ECO:0000313" key="4">
    <source>
        <dbReference type="Proteomes" id="UP001282284"/>
    </source>
</evidence>
<accession>A0ABU4G6A5</accession>
<evidence type="ECO:0000313" key="3">
    <source>
        <dbReference type="EMBL" id="MDW0112505.1"/>
    </source>
</evidence>
<dbReference type="PROSITE" id="PS51257">
    <property type="entry name" value="PROKAR_LIPOPROTEIN"/>
    <property type="match status" value="1"/>
</dbReference>
<dbReference type="EMBL" id="JAUBDI010000003">
    <property type="protein sequence ID" value="MDW0112505.1"/>
    <property type="molecule type" value="Genomic_DNA"/>
</dbReference>
<feature type="region of interest" description="Disordered" evidence="1">
    <location>
        <begin position="29"/>
        <end position="51"/>
    </location>
</feature>
<dbReference type="Proteomes" id="UP001282284">
    <property type="component" value="Unassembled WGS sequence"/>
</dbReference>
<sequence>MKKLAFSFIFLLFILAACTDKNVEDAAEKEVPIDTSSEDLTSDADKPEQTDNWEDEYVYLHDTINGQLTISEQDQAAFTYQLVLKQTNENNRVVAEEDLKGSGAITNKDAQLEIANKDCQLTLTHEGKSLLAKSEGTDCNETLGLTGTYINPENGEAPPLFKVDEGRIYINGLTFGNTPTDAKAIWGNPDPVDNNEDDILMEHETVHHYASDNMFITYHNYELYALTAKANADDLANVKKSFTGEHYKDTNSDSEFFLDPEDGQLLIYRSSNFLNPEGHEFLLIAVDENFFYAVDSGAYTKVN</sequence>
<organism evidence="3 4">
    <name type="scientific">Sporosarcina saromensis</name>
    <dbReference type="NCBI Taxonomy" id="359365"/>
    <lineage>
        <taxon>Bacteria</taxon>
        <taxon>Bacillati</taxon>
        <taxon>Bacillota</taxon>
        <taxon>Bacilli</taxon>
        <taxon>Bacillales</taxon>
        <taxon>Caryophanaceae</taxon>
        <taxon>Sporosarcina</taxon>
    </lineage>
</organism>
<keyword evidence="4" id="KW-1185">Reference proteome</keyword>
<keyword evidence="2" id="KW-0732">Signal</keyword>
<proteinExistence type="predicted"/>
<reference evidence="3 4" key="1">
    <citation type="submission" date="2023-06" db="EMBL/GenBank/DDBJ databases">
        <title>Sporosarcina sp. nov., isolated from Korean traditional fermented seafood 'Jeotgal'.</title>
        <authorList>
            <person name="Yang A.I."/>
            <person name="Shin N.-R."/>
        </authorList>
    </citation>
    <scope>NUCLEOTIDE SEQUENCE [LARGE SCALE GENOMIC DNA]</scope>
    <source>
        <strain evidence="3 4">KCTC13119</strain>
    </source>
</reference>
<feature type="signal peptide" evidence="2">
    <location>
        <begin position="1"/>
        <end position="19"/>
    </location>
</feature>
<gene>
    <name evidence="3" type="ORF">QT711_04855</name>
</gene>
<comment type="caution">
    <text evidence="3">The sequence shown here is derived from an EMBL/GenBank/DDBJ whole genome shotgun (WGS) entry which is preliminary data.</text>
</comment>
<feature type="chain" id="PRO_5047061805" evidence="2">
    <location>
        <begin position="20"/>
        <end position="303"/>
    </location>
</feature>
<protein>
    <submittedName>
        <fullName evidence="3">Uncharacterized protein</fullName>
    </submittedName>
</protein>
<evidence type="ECO:0000256" key="1">
    <source>
        <dbReference type="SAM" id="MobiDB-lite"/>
    </source>
</evidence>
<dbReference type="RefSeq" id="WP_317942397.1">
    <property type="nucleotide sequence ID" value="NZ_JAUBDI010000003.1"/>
</dbReference>
<name>A0ABU4G6A5_9BACL</name>
<evidence type="ECO:0000256" key="2">
    <source>
        <dbReference type="SAM" id="SignalP"/>
    </source>
</evidence>